<dbReference type="Proteomes" id="UP000543030">
    <property type="component" value="Unassembled WGS sequence"/>
</dbReference>
<dbReference type="AlphaFoldDB" id="A0A840RE81"/>
<proteinExistence type="predicted"/>
<dbReference type="RefSeq" id="WP_184098875.1">
    <property type="nucleotide sequence ID" value="NZ_JACHHN010000002.1"/>
</dbReference>
<dbReference type="EMBL" id="JACHHN010000002">
    <property type="protein sequence ID" value="MBB5190663.1"/>
    <property type="molecule type" value="Genomic_DNA"/>
</dbReference>
<reference evidence="2 3" key="1">
    <citation type="submission" date="2020-08" db="EMBL/GenBank/DDBJ databases">
        <title>Genomic Encyclopedia of Type Strains, Phase IV (KMG-IV): sequencing the most valuable type-strain genomes for metagenomic binning, comparative biology and taxonomic classification.</title>
        <authorList>
            <person name="Goeker M."/>
        </authorList>
    </citation>
    <scope>NUCLEOTIDE SEQUENCE [LARGE SCALE GENOMIC DNA]</scope>
    <source>
        <strain evidence="2 3">DSM 18233</strain>
    </source>
</reference>
<evidence type="ECO:0000313" key="2">
    <source>
        <dbReference type="EMBL" id="MBB5190663.1"/>
    </source>
</evidence>
<name>A0A840RE81_9NEIS</name>
<sequence length="252" mass="27737">MDDFDPYDPLGLGLTNDAADEKPTASGPSEKLGVSTFWEQLHAQQAGKVKSVQGVSLEGLLLKSYDELKSLKTDFRTGNDGSDGRPARPARHLSPGVIYVRAIPFWGGSGHALIGSLEPGPGHSERVYFVPWKKYETVHADRNWFENSNCNYFMTTPLSGCRFVLTHNQVLHVAADASYSPEPPYGTGDRTKAEHAVTGGAPSRRLSQTSSSGGFRYKKTSVVFGMRTPTGWVYKAYRHAEDDWVIFDEPPP</sequence>
<keyword evidence="3" id="KW-1185">Reference proteome</keyword>
<feature type="region of interest" description="Disordered" evidence="1">
    <location>
        <begin position="1"/>
        <end position="31"/>
    </location>
</feature>
<organism evidence="2 3">
    <name type="scientific">Silvimonas terrae</name>
    <dbReference type="NCBI Taxonomy" id="300266"/>
    <lineage>
        <taxon>Bacteria</taxon>
        <taxon>Pseudomonadati</taxon>
        <taxon>Pseudomonadota</taxon>
        <taxon>Betaproteobacteria</taxon>
        <taxon>Neisseriales</taxon>
        <taxon>Chitinibacteraceae</taxon>
        <taxon>Silvimonas</taxon>
    </lineage>
</organism>
<evidence type="ECO:0000313" key="3">
    <source>
        <dbReference type="Proteomes" id="UP000543030"/>
    </source>
</evidence>
<gene>
    <name evidence="2" type="ORF">HNQ50_001385</name>
</gene>
<protein>
    <submittedName>
        <fullName evidence="2">Uncharacterized protein</fullName>
    </submittedName>
</protein>
<evidence type="ECO:0000256" key="1">
    <source>
        <dbReference type="SAM" id="MobiDB-lite"/>
    </source>
</evidence>
<comment type="caution">
    <text evidence="2">The sequence shown here is derived from an EMBL/GenBank/DDBJ whole genome shotgun (WGS) entry which is preliminary data.</text>
</comment>
<accession>A0A840RE81</accession>
<feature type="region of interest" description="Disordered" evidence="1">
    <location>
        <begin position="181"/>
        <end position="213"/>
    </location>
</feature>